<name>A0A2H5XE98_9BACT</name>
<keyword evidence="3" id="KW-0560">Oxidoreductase</keyword>
<evidence type="ECO:0000259" key="2">
    <source>
        <dbReference type="Pfam" id="PF19051"/>
    </source>
</evidence>
<dbReference type="InterPro" id="IPR050463">
    <property type="entry name" value="Gfo/Idh/MocA_oxidrdct_glycsds"/>
</dbReference>
<dbReference type="GO" id="GO:0050112">
    <property type="term" value="F:inositol 2-dehydrogenase (NAD+) activity"/>
    <property type="evidence" value="ECO:0007669"/>
    <property type="project" value="UniProtKB-EC"/>
</dbReference>
<dbReference type="Pfam" id="PF19051">
    <property type="entry name" value="GFO_IDH_MocA_C2"/>
    <property type="match status" value="1"/>
</dbReference>
<evidence type="ECO:0000313" key="3">
    <source>
        <dbReference type="EMBL" id="GBC99511.1"/>
    </source>
</evidence>
<evidence type="ECO:0000313" key="4">
    <source>
        <dbReference type="Proteomes" id="UP000236173"/>
    </source>
</evidence>
<dbReference type="Gene3D" id="3.30.360.10">
    <property type="entry name" value="Dihydrodipicolinate Reductase, domain 2"/>
    <property type="match status" value="1"/>
</dbReference>
<gene>
    <name evidence="3" type="primary">iolG_8</name>
    <name evidence="3" type="ORF">HRbin17_02036</name>
</gene>
<proteinExistence type="predicted"/>
<feature type="domain" description="Gfo/Idh/MocA-like oxidoreductase bacterial type C-terminal" evidence="2">
    <location>
        <begin position="199"/>
        <end position="256"/>
    </location>
</feature>
<dbReference type="EC" id="1.1.1.18" evidence="3"/>
<dbReference type="InterPro" id="IPR036291">
    <property type="entry name" value="NAD(P)-bd_dom_sf"/>
</dbReference>
<feature type="domain" description="Gfo/Idh/MocA-like oxidoreductase N-terminal" evidence="1">
    <location>
        <begin position="36"/>
        <end position="154"/>
    </location>
</feature>
<dbReference type="PANTHER" id="PTHR43818">
    <property type="entry name" value="BCDNA.GH03377"/>
    <property type="match status" value="1"/>
</dbReference>
<dbReference type="Gene3D" id="3.40.50.720">
    <property type="entry name" value="NAD(P)-binding Rossmann-like Domain"/>
    <property type="match status" value="1"/>
</dbReference>
<dbReference type="PANTHER" id="PTHR43818:SF10">
    <property type="entry name" value="NADH-DEPENDENT DEHYDROGENASE-RELATED"/>
    <property type="match status" value="1"/>
</dbReference>
<reference evidence="4" key="1">
    <citation type="submission" date="2017-09" db="EMBL/GenBank/DDBJ databases">
        <title>Metaegenomics of thermophilic ammonia-oxidizing enrichment culture.</title>
        <authorList>
            <person name="Kato S."/>
            <person name="Suzuki K."/>
        </authorList>
    </citation>
    <scope>NUCLEOTIDE SEQUENCE [LARGE SCALE GENOMIC DNA]</scope>
</reference>
<dbReference type="EMBL" id="BEHT01000029">
    <property type="protein sequence ID" value="GBC99511.1"/>
    <property type="molecule type" value="Genomic_DNA"/>
</dbReference>
<dbReference type="Proteomes" id="UP000236173">
    <property type="component" value="Unassembled WGS sequence"/>
</dbReference>
<sequence>MKRRTFLRNAALGSVGLLVLRNPKSVWGYQANNKLNMAFVGAGGQGGGLVNVFAGMGENIVALCDVDDRRASGTFQKFPAARRYKDFRKMLDELHGQIDAVVVATPDHTHAVASIAAMKLGKHVYCEKPLTWCIGEARAMRKVAINQKVVTQMGNQGTASDGLRQAVEIVRAGVLGQVREVHVWSNRPIWPQGVDRPKETPPVPSELDWDLWLGPAPYRPYHPAYLPFVWRGWCDFGTGALGDMGCHTLNLPVMALKLHRAVAEGKTIVVEAEHSGCNGESYPKWSIVRYHFPARAGMAPLTLVWYDGGKKPPQEVLSLISGEVPGSGCLIVGEKGTLYAPGDYATSWQLLPADQFRDFQPPAPFLPRSPGHHREFVLACKGESITPMSNFVDYAAYLTEIVALGNLAIRLGGRVEWDAAAMKVRGRPEAEPLVQRPYRKGWAL</sequence>
<dbReference type="SUPFAM" id="SSF51735">
    <property type="entry name" value="NAD(P)-binding Rossmann-fold domains"/>
    <property type="match status" value="1"/>
</dbReference>
<dbReference type="InterPro" id="IPR043906">
    <property type="entry name" value="Gfo/Idh/MocA_OxRdtase_bact_C"/>
</dbReference>
<dbReference type="GO" id="GO:0000166">
    <property type="term" value="F:nucleotide binding"/>
    <property type="evidence" value="ECO:0007669"/>
    <property type="project" value="InterPro"/>
</dbReference>
<organism evidence="3 4">
    <name type="scientific">Candidatus Fervidibacter japonicus</name>
    <dbReference type="NCBI Taxonomy" id="2035412"/>
    <lineage>
        <taxon>Bacteria</taxon>
        <taxon>Candidatus Fervidibacterota</taxon>
        <taxon>Candidatus Fervidibacter</taxon>
    </lineage>
</organism>
<dbReference type="Pfam" id="PF01408">
    <property type="entry name" value="GFO_IDH_MocA"/>
    <property type="match status" value="1"/>
</dbReference>
<accession>A0A2H5XE98</accession>
<dbReference type="InterPro" id="IPR000683">
    <property type="entry name" value="Gfo/Idh/MocA-like_OxRdtase_N"/>
</dbReference>
<evidence type="ECO:0000259" key="1">
    <source>
        <dbReference type="Pfam" id="PF01408"/>
    </source>
</evidence>
<comment type="caution">
    <text evidence="3">The sequence shown here is derived from an EMBL/GenBank/DDBJ whole genome shotgun (WGS) entry which is preliminary data.</text>
</comment>
<dbReference type="AlphaFoldDB" id="A0A2H5XE98"/>
<dbReference type="SUPFAM" id="SSF55347">
    <property type="entry name" value="Glyceraldehyde-3-phosphate dehydrogenase-like, C-terminal domain"/>
    <property type="match status" value="1"/>
</dbReference>
<protein>
    <submittedName>
        <fullName evidence="3">Inositol 2-dehydrogenase</fullName>
        <ecNumber evidence="3">1.1.1.18</ecNumber>
    </submittedName>
</protein>